<reference evidence="2" key="1">
    <citation type="submission" date="2021-02" db="EMBL/GenBank/DDBJ databases">
        <authorList>
            <person name="Nowell W R."/>
        </authorList>
    </citation>
    <scope>NUCLEOTIDE SEQUENCE</scope>
</reference>
<dbReference type="Proteomes" id="UP000663844">
    <property type="component" value="Unassembled WGS sequence"/>
</dbReference>
<dbReference type="EMBL" id="CAJNOG010000049">
    <property type="protein sequence ID" value="CAF0843784.1"/>
    <property type="molecule type" value="Genomic_DNA"/>
</dbReference>
<name>A0A813VIV5_9BILA</name>
<dbReference type="PRINTS" id="PR00081">
    <property type="entry name" value="GDHRDH"/>
</dbReference>
<dbReference type="GO" id="GO:0016491">
    <property type="term" value="F:oxidoreductase activity"/>
    <property type="evidence" value="ECO:0007669"/>
    <property type="project" value="UniProtKB-KW"/>
</dbReference>
<comment type="caution">
    <text evidence="2">The sequence shown here is derived from an EMBL/GenBank/DDBJ whole genome shotgun (WGS) entry which is preliminary data.</text>
</comment>
<sequence>MIGVFTLIILIVIIYALSYYLYKNYFYFPPIEHEQLKNKRVIITGASRGIGEQLAYEYSRYNCRLILAARSIDVLKNKIAINCRNFGATQVECIEFDASKEQACIELIEKTVEYYQGIDILVLNHTASVYAPFFQDDIPTNITNMKKLMDTNFFGYFQTTMSALPHLSESGTDKQPSQIIAISSLAGTCPLPQTTIYGTTKHAIQGFFLNLARELRISPLYKNRVTSTVAMLGLIATDQALGVTNKNLHILSADVRKTAQAIIAAGIYGQSHVFYPYLFGLIPPLYYILTPIFNYLACLEH</sequence>
<proteinExistence type="predicted"/>
<protein>
    <submittedName>
        <fullName evidence="2">Uncharacterized protein</fullName>
    </submittedName>
</protein>
<dbReference type="InterPro" id="IPR036291">
    <property type="entry name" value="NAD(P)-bd_dom_sf"/>
</dbReference>
<dbReference type="Pfam" id="PF00106">
    <property type="entry name" value="adh_short"/>
    <property type="match status" value="1"/>
</dbReference>
<dbReference type="PANTHER" id="PTHR44279">
    <property type="entry name" value="HYDROXYSTEROID (11-BETA) DEHYDROGENASE 1-LIKE B-RELATED"/>
    <property type="match status" value="1"/>
</dbReference>
<dbReference type="AlphaFoldDB" id="A0A813VIV5"/>
<evidence type="ECO:0000256" key="1">
    <source>
        <dbReference type="ARBA" id="ARBA00023002"/>
    </source>
</evidence>
<dbReference type="InterPro" id="IPR002347">
    <property type="entry name" value="SDR_fam"/>
</dbReference>
<dbReference type="InterPro" id="IPR020904">
    <property type="entry name" value="Sc_DH/Rdtase_CS"/>
</dbReference>
<gene>
    <name evidence="2" type="ORF">JYZ213_LOCUS7508</name>
    <name evidence="3" type="ORF">OXD698_LOCUS8863</name>
</gene>
<accession>A0A813VIV5</accession>
<evidence type="ECO:0000313" key="2">
    <source>
        <dbReference type="EMBL" id="CAF0843784.1"/>
    </source>
</evidence>
<dbReference type="PROSITE" id="PS00061">
    <property type="entry name" value="ADH_SHORT"/>
    <property type="match status" value="1"/>
</dbReference>
<dbReference type="PANTHER" id="PTHR44279:SF2">
    <property type="entry name" value="HYDROXYSTEROID (11-BETA) DEHYDROGENASE 1-LIKE B-RELATED"/>
    <property type="match status" value="1"/>
</dbReference>
<evidence type="ECO:0000313" key="3">
    <source>
        <dbReference type="EMBL" id="CAF3648177.1"/>
    </source>
</evidence>
<dbReference type="Gene3D" id="3.40.50.720">
    <property type="entry name" value="NAD(P)-binding Rossmann-like Domain"/>
    <property type="match status" value="1"/>
</dbReference>
<keyword evidence="1" id="KW-0560">Oxidoreductase</keyword>
<dbReference type="Proteomes" id="UP000663845">
    <property type="component" value="Unassembled WGS sequence"/>
</dbReference>
<evidence type="ECO:0000313" key="4">
    <source>
        <dbReference type="Proteomes" id="UP000663845"/>
    </source>
</evidence>
<dbReference type="EMBL" id="CAJOAZ010000436">
    <property type="protein sequence ID" value="CAF3648177.1"/>
    <property type="molecule type" value="Genomic_DNA"/>
</dbReference>
<dbReference type="InterPro" id="IPR051253">
    <property type="entry name" value="11-beta-HSD"/>
</dbReference>
<dbReference type="SUPFAM" id="SSF51735">
    <property type="entry name" value="NAD(P)-binding Rossmann-fold domains"/>
    <property type="match status" value="1"/>
</dbReference>
<organism evidence="2 4">
    <name type="scientific">Adineta steineri</name>
    <dbReference type="NCBI Taxonomy" id="433720"/>
    <lineage>
        <taxon>Eukaryota</taxon>
        <taxon>Metazoa</taxon>
        <taxon>Spiralia</taxon>
        <taxon>Gnathifera</taxon>
        <taxon>Rotifera</taxon>
        <taxon>Eurotatoria</taxon>
        <taxon>Bdelloidea</taxon>
        <taxon>Adinetida</taxon>
        <taxon>Adinetidae</taxon>
        <taxon>Adineta</taxon>
    </lineage>
</organism>